<protein>
    <recommendedName>
        <fullName evidence="4">Peptidase A1 domain-containing protein</fullName>
    </recommendedName>
</protein>
<sequence>MRFLSTVLLSTAIVFISSTSAAKLEKRCALKREPMTIEDGLLVAKIKVGTPPQTFSVVFDTGNSLTWVPAAECHTPECRQQSHLYNSNSSSTAVNLHKKQSIKYDEGVCIDARLYRDTISVAGLAVPNQLFGSAYSVKGLGGPSYLGSLGLGGFNADGSTNYLTSNSASSSKQKRQAVSSGGFAQNGFQSAYGQSSQQFGMVAASNGFYQKRSNDQKSDAEFIFGGVDHNVYKGDIAYFKLPTCDYGDSPFWKTEIKCVKFGDKIDIKLAPKSLASLSTGSNFILAPTKQADLLHAAIDAKYDEDEGVYRLECCEDLDDLPTFKIDFNGYRVSLPPKLYIKKDGEKKCHTLIGRNKGADKDWTLGGAFLNNFYHIYDASNSQIGLAIPKGGCDAKITKLSK</sequence>
<dbReference type="CDD" id="cd05471">
    <property type="entry name" value="pepsin_like"/>
    <property type="match status" value="1"/>
</dbReference>
<evidence type="ECO:0000313" key="5">
    <source>
        <dbReference type="EMBL" id="OAD04888.1"/>
    </source>
</evidence>
<dbReference type="EMBL" id="AMYB01000003">
    <property type="protein sequence ID" value="OAD04888.1"/>
    <property type="molecule type" value="Genomic_DNA"/>
</dbReference>
<dbReference type="PRINTS" id="PR00792">
    <property type="entry name" value="PEPSIN"/>
</dbReference>
<organism evidence="5 6">
    <name type="scientific">Mucor lusitanicus CBS 277.49</name>
    <dbReference type="NCBI Taxonomy" id="747725"/>
    <lineage>
        <taxon>Eukaryota</taxon>
        <taxon>Fungi</taxon>
        <taxon>Fungi incertae sedis</taxon>
        <taxon>Mucoromycota</taxon>
        <taxon>Mucoromycotina</taxon>
        <taxon>Mucoromycetes</taxon>
        <taxon>Mucorales</taxon>
        <taxon>Mucorineae</taxon>
        <taxon>Mucoraceae</taxon>
        <taxon>Mucor</taxon>
    </lineage>
</organism>
<feature type="domain" description="Peptidase A1" evidence="4">
    <location>
        <begin position="42"/>
        <end position="386"/>
    </location>
</feature>
<evidence type="ECO:0000256" key="1">
    <source>
        <dbReference type="ARBA" id="ARBA00007447"/>
    </source>
</evidence>
<dbReference type="InterPro" id="IPR001461">
    <property type="entry name" value="Aspartic_peptidase_A1"/>
</dbReference>
<dbReference type="GO" id="GO:0006508">
    <property type="term" value="P:proteolysis"/>
    <property type="evidence" value="ECO:0007669"/>
    <property type="project" value="InterPro"/>
</dbReference>
<dbReference type="OrthoDB" id="15189at2759"/>
<dbReference type="STRING" id="747725.A0A168MG88"/>
<proteinExistence type="inferred from homology"/>
<feature type="chain" id="PRO_5007899004" description="Peptidase A1 domain-containing protein" evidence="3">
    <location>
        <begin position="22"/>
        <end position="401"/>
    </location>
</feature>
<dbReference type="Proteomes" id="UP000077051">
    <property type="component" value="Unassembled WGS sequence"/>
</dbReference>
<keyword evidence="6" id="KW-1185">Reference proteome</keyword>
<dbReference type="PANTHER" id="PTHR47966:SF51">
    <property type="entry name" value="BETA-SITE APP-CLEAVING ENZYME, ISOFORM A-RELATED"/>
    <property type="match status" value="1"/>
</dbReference>
<comment type="caution">
    <text evidence="5">The sequence shown here is derived from an EMBL/GenBank/DDBJ whole genome shotgun (WGS) entry which is preliminary data.</text>
</comment>
<comment type="similarity">
    <text evidence="1">Belongs to the peptidase A1 family.</text>
</comment>
<evidence type="ECO:0000256" key="2">
    <source>
        <dbReference type="PIRSR" id="PIRSR601461-2"/>
    </source>
</evidence>
<dbReference type="VEuPathDB" id="FungiDB:MUCCIDRAFT_170931"/>
<evidence type="ECO:0000256" key="3">
    <source>
        <dbReference type="SAM" id="SignalP"/>
    </source>
</evidence>
<keyword evidence="3" id="KW-0732">Signal</keyword>
<dbReference type="AlphaFoldDB" id="A0A168MG88"/>
<dbReference type="Pfam" id="PF00026">
    <property type="entry name" value="Asp"/>
    <property type="match status" value="1"/>
</dbReference>
<dbReference type="SUPFAM" id="SSF50630">
    <property type="entry name" value="Acid proteases"/>
    <property type="match status" value="1"/>
</dbReference>
<accession>A0A168MG88</accession>
<dbReference type="InterPro" id="IPR021109">
    <property type="entry name" value="Peptidase_aspartic_dom_sf"/>
</dbReference>
<evidence type="ECO:0000259" key="4">
    <source>
        <dbReference type="PROSITE" id="PS51767"/>
    </source>
</evidence>
<dbReference type="InterPro" id="IPR033121">
    <property type="entry name" value="PEPTIDASE_A1"/>
</dbReference>
<name>A0A168MG88_MUCCL</name>
<feature type="signal peptide" evidence="3">
    <location>
        <begin position="1"/>
        <end position="21"/>
    </location>
</feature>
<dbReference type="InterPro" id="IPR034164">
    <property type="entry name" value="Pepsin-like_dom"/>
</dbReference>
<dbReference type="PROSITE" id="PS51767">
    <property type="entry name" value="PEPTIDASE_A1"/>
    <property type="match status" value="1"/>
</dbReference>
<dbReference type="GO" id="GO:0004190">
    <property type="term" value="F:aspartic-type endopeptidase activity"/>
    <property type="evidence" value="ECO:0007669"/>
    <property type="project" value="InterPro"/>
</dbReference>
<evidence type="ECO:0000313" key="6">
    <source>
        <dbReference type="Proteomes" id="UP000077051"/>
    </source>
</evidence>
<gene>
    <name evidence="5" type="ORF">MUCCIDRAFT_170931</name>
</gene>
<feature type="disulfide bond" evidence="2">
    <location>
        <begin position="314"/>
        <end position="348"/>
    </location>
</feature>
<dbReference type="PANTHER" id="PTHR47966">
    <property type="entry name" value="BETA-SITE APP-CLEAVING ENZYME, ISOFORM A-RELATED"/>
    <property type="match status" value="1"/>
</dbReference>
<reference evidence="5 6" key="1">
    <citation type="submission" date="2015-06" db="EMBL/GenBank/DDBJ databases">
        <title>Expansion of signal transduction pathways in fungi by whole-genome duplication.</title>
        <authorList>
            <consortium name="DOE Joint Genome Institute"/>
            <person name="Corrochano L.M."/>
            <person name="Kuo A."/>
            <person name="Marcet-Houben M."/>
            <person name="Polaino S."/>
            <person name="Salamov A."/>
            <person name="Villalobos J.M."/>
            <person name="Alvarez M.I."/>
            <person name="Avalos J."/>
            <person name="Benito E.P."/>
            <person name="Benoit I."/>
            <person name="Burger G."/>
            <person name="Camino L.P."/>
            <person name="Canovas D."/>
            <person name="Cerda-Olmedo E."/>
            <person name="Cheng J.-F."/>
            <person name="Dominguez A."/>
            <person name="Elias M."/>
            <person name="Eslava A.P."/>
            <person name="Glaser F."/>
            <person name="Grimwood J."/>
            <person name="Gutierrez G."/>
            <person name="Heitman J."/>
            <person name="Henrissat B."/>
            <person name="Iturriaga E.A."/>
            <person name="Lang B.F."/>
            <person name="Lavin J.L."/>
            <person name="Lee S."/>
            <person name="Li W."/>
            <person name="Lindquist E."/>
            <person name="Lopez-Garcia S."/>
            <person name="Luque E.M."/>
            <person name="Marcos A.T."/>
            <person name="Martin J."/>
            <person name="Mccluskey K."/>
            <person name="Medina H.R."/>
            <person name="Miralles-Duran A."/>
            <person name="Miyazaki A."/>
            <person name="Munoz-Torres E."/>
            <person name="Oguiza J.A."/>
            <person name="Ohm R."/>
            <person name="Olmedo M."/>
            <person name="Orejas M."/>
            <person name="Ortiz-Castellanos L."/>
            <person name="Pisabarro A.G."/>
            <person name="Rodriguez-Romero J."/>
            <person name="Ruiz-Herrera J."/>
            <person name="Ruiz-Vazquez R."/>
            <person name="Sanz C."/>
            <person name="Schackwitz W."/>
            <person name="Schmutz J."/>
            <person name="Shahriari M."/>
            <person name="Shelest E."/>
            <person name="Silva-Franco F."/>
            <person name="Soanes D."/>
            <person name="Syed K."/>
            <person name="Tagua V.G."/>
            <person name="Talbot N.J."/>
            <person name="Thon M."/>
            <person name="De Vries R.P."/>
            <person name="Wiebenga A."/>
            <person name="Yadav J.S."/>
            <person name="Braun E.L."/>
            <person name="Baker S."/>
            <person name="Garre V."/>
            <person name="Horwitz B."/>
            <person name="Torres-Martinez S."/>
            <person name="Idnurm A."/>
            <person name="Herrera-Estrella A."/>
            <person name="Gabaldon T."/>
            <person name="Grigoriev I.V."/>
        </authorList>
    </citation>
    <scope>NUCLEOTIDE SEQUENCE [LARGE SCALE GENOMIC DNA]</scope>
    <source>
        <strain evidence="5 6">CBS 277.49</strain>
    </source>
</reference>
<keyword evidence="2" id="KW-1015">Disulfide bond</keyword>
<dbReference type="Gene3D" id="2.40.70.10">
    <property type="entry name" value="Acid Proteases"/>
    <property type="match status" value="2"/>
</dbReference>